<name>A0A8H8DHD2_9FUNG</name>
<proteinExistence type="predicted"/>
<reference evidence="1 2" key="1">
    <citation type="journal article" name="Sci. Rep.">
        <title>Genome-scale phylogenetic analyses confirm Olpidium as the closest living zoosporic fungus to the non-flagellated, terrestrial fungi.</title>
        <authorList>
            <person name="Chang Y."/>
            <person name="Rochon D."/>
            <person name="Sekimoto S."/>
            <person name="Wang Y."/>
            <person name="Chovatia M."/>
            <person name="Sandor L."/>
            <person name="Salamov A."/>
            <person name="Grigoriev I.V."/>
            <person name="Stajich J.E."/>
            <person name="Spatafora J.W."/>
        </authorList>
    </citation>
    <scope>NUCLEOTIDE SEQUENCE [LARGE SCALE GENOMIC DNA]</scope>
    <source>
        <strain evidence="1">S191</strain>
    </source>
</reference>
<gene>
    <name evidence="1" type="ORF">BJ554DRAFT_1572</name>
</gene>
<accession>A0A8H8DHD2</accession>
<keyword evidence="2" id="KW-1185">Reference proteome</keyword>
<organism evidence="1 2">
    <name type="scientific">Olpidium bornovanus</name>
    <dbReference type="NCBI Taxonomy" id="278681"/>
    <lineage>
        <taxon>Eukaryota</taxon>
        <taxon>Fungi</taxon>
        <taxon>Fungi incertae sedis</taxon>
        <taxon>Olpidiomycota</taxon>
        <taxon>Olpidiomycotina</taxon>
        <taxon>Olpidiomycetes</taxon>
        <taxon>Olpidiales</taxon>
        <taxon>Olpidiaceae</taxon>
        <taxon>Olpidium</taxon>
    </lineage>
</organism>
<protein>
    <submittedName>
        <fullName evidence="1">Uncharacterized protein</fullName>
    </submittedName>
</protein>
<comment type="caution">
    <text evidence="1">The sequence shown here is derived from an EMBL/GenBank/DDBJ whole genome shotgun (WGS) entry which is preliminary data.</text>
</comment>
<evidence type="ECO:0000313" key="1">
    <source>
        <dbReference type="EMBL" id="KAG5458241.1"/>
    </source>
</evidence>
<sequence length="175" mass="18533">VPDFNPGLTRPTYTQSVAWRRCDAQTDPTDRAGFDTLSCGTQGCNTKWIRAILRHDYPWDRGHRVVPSMATTPPTPGSTAGQPLADGGIAALAAEHAALKAQLAANSCSKLDLGLEPIRPARQTVQAGAELTWLFLVIENSRAVPGFEPPSIERRWGGGARSLADAASTAGSSVV</sequence>
<evidence type="ECO:0000313" key="2">
    <source>
        <dbReference type="Proteomes" id="UP000673691"/>
    </source>
</evidence>
<dbReference type="AlphaFoldDB" id="A0A8H8DHD2"/>
<dbReference type="Proteomes" id="UP000673691">
    <property type="component" value="Unassembled WGS sequence"/>
</dbReference>
<dbReference type="EMBL" id="JAEFCI010008787">
    <property type="protein sequence ID" value="KAG5458241.1"/>
    <property type="molecule type" value="Genomic_DNA"/>
</dbReference>
<feature type="non-terminal residue" evidence="1">
    <location>
        <position position="1"/>
    </location>
</feature>